<dbReference type="Proteomes" id="UP000218432">
    <property type="component" value="Chromosome 2"/>
</dbReference>
<organism evidence="1 2">
    <name type="scientific">Burkholderia stabilis</name>
    <dbReference type="NCBI Taxonomy" id="95485"/>
    <lineage>
        <taxon>Bacteria</taxon>
        <taxon>Pseudomonadati</taxon>
        <taxon>Pseudomonadota</taxon>
        <taxon>Betaproteobacteria</taxon>
        <taxon>Burkholderiales</taxon>
        <taxon>Burkholderiaceae</taxon>
        <taxon>Burkholderia</taxon>
        <taxon>Burkholderia cepacia complex</taxon>
    </lineage>
</organism>
<dbReference type="AlphaFoldDB" id="A0A1Y1BX63"/>
<dbReference type="RefSeq" id="WP_157776429.1">
    <property type="nucleotide sequence ID" value="NZ_AP018112.1"/>
</dbReference>
<evidence type="ECO:0000313" key="1">
    <source>
        <dbReference type="EMBL" id="BAX62879.1"/>
    </source>
</evidence>
<accession>A0A1Y1BX63</accession>
<protein>
    <submittedName>
        <fullName evidence="1">Uncharacterized protein</fullName>
    </submittedName>
</protein>
<dbReference type="EMBL" id="AP018112">
    <property type="protein sequence ID" value="BAX62879.1"/>
    <property type="molecule type" value="Genomic_DNA"/>
</dbReference>
<evidence type="ECO:0000313" key="2">
    <source>
        <dbReference type="Proteomes" id="UP000218432"/>
    </source>
</evidence>
<gene>
    <name evidence="1" type="ORF">BSFP_057470</name>
</gene>
<name>A0A1Y1BX63_9BURK</name>
<reference evidence="1 2" key="1">
    <citation type="journal article" date="2017" name="Genome Announc.">
        <title>Complete Genome Sequence of Burkholderia stabilis FERMP-21014.</title>
        <authorList>
            <person name="Konishi K."/>
            <person name="Kumagai T."/>
            <person name="Sakasegawa S."/>
            <person name="Tamura T."/>
        </authorList>
    </citation>
    <scope>NUCLEOTIDE SEQUENCE [LARGE SCALE GENOMIC DNA]</scope>
    <source>
        <strain evidence="1 2">FERMP-21014</strain>
    </source>
</reference>
<sequence length="57" mass="6643">MVAGLPNYRNLRADAGALGIAPRRSARRFADVSIAKHMRWLFRFSRYSADKDHFFEE</sequence>
<proteinExistence type="predicted"/>